<dbReference type="PANTHER" id="PTHR43840">
    <property type="entry name" value="MITOCHONDRIAL METAL TRANSPORTER 1-RELATED"/>
    <property type="match status" value="1"/>
</dbReference>
<dbReference type="SUPFAM" id="SSF160240">
    <property type="entry name" value="Cation efflux protein cytoplasmic domain-like"/>
    <property type="match status" value="1"/>
</dbReference>
<evidence type="ECO:0000256" key="2">
    <source>
        <dbReference type="ARBA" id="ARBA00022448"/>
    </source>
</evidence>
<feature type="transmembrane region" description="Helical" evidence="6">
    <location>
        <begin position="155"/>
        <end position="175"/>
    </location>
</feature>
<reference evidence="9" key="1">
    <citation type="submission" date="2018-06" db="EMBL/GenBank/DDBJ databases">
        <authorList>
            <person name="Zhirakovskaya E."/>
        </authorList>
    </citation>
    <scope>NUCLEOTIDE SEQUENCE</scope>
</reference>
<protein>
    <submittedName>
        <fullName evidence="9">Cobalt-zinc-cadmium resistance protein</fullName>
    </submittedName>
</protein>
<dbReference type="Gene3D" id="3.30.70.1350">
    <property type="entry name" value="Cation efflux protein, cytoplasmic domain"/>
    <property type="match status" value="1"/>
</dbReference>
<feature type="domain" description="Cation efflux protein transmembrane" evidence="7">
    <location>
        <begin position="20"/>
        <end position="206"/>
    </location>
</feature>
<dbReference type="GO" id="GO:0006882">
    <property type="term" value="P:intracellular zinc ion homeostasis"/>
    <property type="evidence" value="ECO:0007669"/>
    <property type="project" value="TreeGrafter"/>
</dbReference>
<dbReference type="Gene3D" id="3.30.420.130">
    <property type="entry name" value="Dinitrogenase iron-molybdenum cofactor biosynthesis domain"/>
    <property type="match status" value="1"/>
</dbReference>
<keyword evidence="4 6" id="KW-1133">Transmembrane helix</keyword>
<name>A0A3B0VW63_9ZZZZ</name>
<evidence type="ECO:0000256" key="3">
    <source>
        <dbReference type="ARBA" id="ARBA00022692"/>
    </source>
</evidence>
<sequence>MSPSSSPQAELRSARRRAAVSIGLNLCLAVGKGVAGVAGNSTALLGDAIHSAADVFAATATYVGLWVAGREHPSFPYGLYKAETIATLVTSVAILVAACEIGRQALFGPERLPDVAIALPVALVSLVVTLVFGIVQLNAGRRLNSTALQADARDYLADCLSTAVVLLGLVAGYFGFAVDRWAAGAVSLFVFRAGGHLMVTALKDLLDGAMDRDTEREIIRMVEEYPRVTKVKRCLSRTAGGRFIIDMDVVLKTRSHQVADQVADHLEVEIPEQFPRVVMARIRPHYGREDIIRRLTPVARPEGEVEEHLARAPWFLLELVDETAGNKVVRREYVENPHWREERKKGFLTGRWLLSLKPDQVFAPGPHEGTAEALLREAGVEVKKSRPGGV</sequence>
<evidence type="ECO:0000256" key="1">
    <source>
        <dbReference type="ARBA" id="ARBA00004141"/>
    </source>
</evidence>
<evidence type="ECO:0000256" key="5">
    <source>
        <dbReference type="ARBA" id="ARBA00023136"/>
    </source>
</evidence>
<dbReference type="InterPro" id="IPR050291">
    <property type="entry name" value="CDF_Transporter"/>
</dbReference>
<feature type="transmembrane region" description="Helical" evidence="6">
    <location>
        <begin position="115"/>
        <end position="135"/>
    </location>
</feature>
<dbReference type="GO" id="GO:0015341">
    <property type="term" value="F:zinc efflux antiporter activity"/>
    <property type="evidence" value="ECO:0007669"/>
    <property type="project" value="TreeGrafter"/>
</dbReference>
<feature type="transmembrane region" description="Helical" evidence="6">
    <location>
        <begin position="80"/>
        <end position="103"/>
    </location>
</feature>
<evidence type="ECO:0000259" key="8">
    <source>
        <dbReference type="Pfam" id="PF16916"/>
    </source>
</evidence>
<dbReference type="Pfam" id="PF01545">
    <property type="entry name" value="Cation_efflux"/>
    <property type="match status" value="1"/>
</dbReference>
<dbReference type="InterPro" id="IPR036105">
    <property type="entry name" value="DiNase_FeMo-co_biosyn_sf"/>
</dbReference>
<dbReference type="GO" id="GO:0005886">
    <property type="term" value="C:plasma membrane"/>
    <property type="evidence" value="ECO:0007669"/>
    <property type="project" value="TreeGrafter"/>
</dbReference>
<dbReference type="NCBIfam" id="TIGR01297">
    <property type="entry name" value="CDF"/>
    <property type="match status" value="1"/>
</dbReference>
<evidence type="ECO:0000259" key="7">
    <source>
        <dbReference type="Pfam" id="PF01545"/>
    </source>
</evidence>
<keyword evidence="3 6" id="KW-0812">Transmembrane</keyword>
<dbReference type="GO" id="GO:0015086">
    <property type="term" value="F:cadmium ion transmembrane transporter activity"/>
    <property type="evidence" value="ECO:0007669"/>
    <property type="project" value="TreeGrafter"/>
</dbReference>
<feature type="transmembrane region" description="Helical" evidence="6">
    <location>
        <begin position="49"/>
        <end position="68"/>
    </location>
</feature>
<evidence type="ECO:0000256" key="4">
    <source>
        <dbReference type="ARBA" id="ARBA00022989"/>
    </source>
</evidence>
<dbReference type="InterPro" id="IPR036837">
    <property type="entry name" value="Cation_efflux_CTD_sf"/>
</dbReference>
<dbReference type="Pfam" id="PF16916">
    <property type="entry name" value="ZT_dimer"/>
    <property type="match status" value="1"/>
</dbReference>
<evidence type="ECO:0000256" key="6">
    <source>
        <dbReference type="SAM" id="Phobius"/>
    </source>
</evidence>
<dbReference type="InterPro" id="IPR058533">
    <property type="entry name" value="Cation_efflux_TM"/>
</dbReference>
<dbReference type="SUPFAM" id="SSF53146">
    <property type="entry name" value="Nitrogenase accessory factor-like"/>
    <property type="match status" value="1"/>
</dbReference>
<dbReference type="InterPro" id="IPR027469">
    <property type="entry name" value="Cation_efflux_TMD_sf"/>
</dbReference>
<dbReference type="InterPro" id="IPR002524">
    <property type="entry name" value="Cation_efflux"/>
</dbReference>
<dbReference type="SUPFAM" id="SSF161111">
    <property type="entry name" value="Cation efflux protein transmembrane domain-like"/>
    <property type="match status" value="1"/>
</dbReference>
<feature type="domain" description="Cation efflux protein cytoplasmic" evidence="8">
    <location>
        <begin position="211"/>
        <end position="276"/>
    </location>
</feature>
<dbReference type="PANTHER" id="PTHR43840:SF15">
    <property type="entry name" value="MITOCHONDRIAL METAL TRANSPORTER 1-RELATED"/>
    <property type="match status" value="1"/>
</dbReference>
<dbReference type="AlphaFoldDB" id="A0A3B0VW63"/>
<organism evidence="9">
    <name type="scientific">hydrothermal vent metagenome</name>
    <dbReference type="NCBI Taxonomy" id="652676"/>
    <lineage>
        <taxon>unclassified sequences</taxon>
        <taxon>metagenomes</taxon>
        <taxon>ecological metagenomes</taxon>
    </lineage>
</organism>
<dbReference type="EMBL" id="UOEY01000118">
    <property type="protein sequence ID" value="VAW41109.1"/>
    <property type="molecule type" value="Genomic_DNA"/>
</dbReference>
<comment type="subcellular location">
    <subcellularLocation>
        <location evidence="1">Membrane</location>
        <topology evidence="1">Multi-pass membrane protein</topology>
    </subcellularLocation>
</comment>
<gene>
    <name evidence="9" type="ORF">MNBD_DELTA04-945</name>
</gene>
<dbReference type="GO" id="GO:0015093">
    <property type="term" value="F:ferrous iron transmembrane transporter activity"/>
    <property type="evidence" value="ECO:0007669"/>
    <property type="project" value="TreeGrafter"/>
</dbReference>
<dbReference type="Gene3D" id="1.20.1510.10">
    <property type="entry name" value="Cation efflux protein transmembrane domain"/>
    <property type="match status" value="1"/>
</dbReference>
<evidence type="ECO:0000313" key="9">
    <source>
        <dbReference type="EMBL" id="VAW41109.1"/>
    </source>
</evidence>
<keyword evidence="2" id="KW-0813">Transport</keyword>
<dbReference type="InterPro" id="IPR027470">
    <property type="entry name" value="Cation_efflux_CTD"/>
</dbReference>
<proteinExistence type="predicted"/>
<keyword evidence="5 6" id="KW-0472">Membrane</keyword>
<accession>A0A3B0VW63</accession>